<keyword evidence="5 9" id="KW-0812">Transmembrane</keyword>
<dbReference type="eggNOG" id="COG1114">
    <property type="taxonomic scope" value="Bacteria"/>
</dbReference>
<keyword evidence="8 9" id="KW-0472">Membrane</keyword>
<evidence type="ECO:0000256" key="5">
    <source>
        <dbReference type="ARBA" id="ARBA00022692"/>
    </source>
</evidence>
<evidence type="ECO:0000256" key="1">
    <source>
        <dbReference type="ARBA" id="ARBA00004651"/>
    </source>
</evidence>
<evidence type="ECO:0000313" key="10">
    <source>
        <dbReference type="EMBL" id="KFJ07447.1"/>
    </source>
</evidence>
<dbReference type="InterPro" id="IPR004685">
    <property type="entry name" value="Brnchd-chn_aa_trnsp_Livcs"/>
</dbReference>
<dbReference type="NCBIfam" id="TIGR00796">
    <property type="entry name" value="livcs"/>
    <property type="match status" value="1"/>
</dbReference>
<protein>
    <submittedName>
        <fullName evidence="10">Branched-chain amino acid permease</fullName>
    </submittedName>
</protein>
<evidence type="ECO:0000313" key="11">
    <source>
        <dbReference type="Proteomes" id="UP000029080"/>
    </source>
</evidence>
<evidence type="ECO:0000256" key="8">
    <source>
        <dbReference type="ARBA" id="ARBA00023136"/>
    </source>
</evidence>
<feature type="transmembrane region" description="Helical" evidence="9">
    <location>
        <begin position="265"/>
        <end position="290"/>
    </location>
</feature>
<feature type="transmembrane region" description="Helical" evidence="9">
    <location>
        <begin position="219"/>
        <end position="245"/>
    </location>
</feature>
<feature type="transmembrane region" description="Helical" evidence="9">
    <location>
        <begin position="138"/>
        <end position="157"/>
    </location>
</feature>
<evidence type="ECO:0000256" key="4">
    <source>
        <dbReference type="ARBA" id="ARBA00022475"/>
    </source>
</evidence>
<accession>A0A087EI46</accession>
<gene>
    <name evidence="10" type="ORF">BITS_0686</name>
</gene>
<dbReference type="Proteomes" id="UP000029080">
    <property type="component" value="Unassembled WGS sequence"/>
</dbReference>
<dbReference type="EMBL" id="JGZU01000004">
    <property type="protein sequence ID" value="KFJ07447.1"/>
    <property type="molecule type" value="Genomic_DNA"/>
</dbReference>
<keyword evidence="6" id="KW-0029">Amino-acid transport</keyword>
<dbReference type="GO" id="GO:0015818">
    <property type="term" value="P:isoleucine transport"/>
    <property type="evidence" value="ECO:0007669"/>
    <property type="project" value="TreeGrafter"/>
</dbReference>
<evidence type="ECO:0000256" key="3">
    <source>
        <dbReference type="ARBA" id="ARBA00022448"/>
    </source>
</evidence>
<keyword evidence="4" id="KW-1003">Cell membrane</keyword>
<dbReference type="GO" id="GO:0015188">
    <property type="term" value="F:L-isoleucine transmembrane transporter activity"/>
    <property type="evidence" value="ECO:0007669"/>
    <property type="project" value="TreeGrafter"/>
</dbReference>
<reference evidence="10 11" key="1">
    <citation type="submission" date="2014-03" db="EMBL/GenBank/DDBJ databases">
        <title>Genomics of Bifidobacteria.</title>
        <authorList>
            <person name="Ventura M."/>
            <person name="Milani C."/>
            <person name="Lugli G.A."/>
        </authorList>
    </citation>
    <scope>NUCLEOTIDE SEQUENCE [LARGE SCALE GENOMIC DNA]</scope>
    <source>
        <strain evidence="10 11">JCM 13495</strain>
    </source>
</reference>
<feature type="transmembrane region" description="Helical" evidence="9">
    <location>
        <begin position="67"/>
        <end position="87"/>
    </location>
</feature>
<dbReference type="PANTHER" id="PTHR30588">
    <property type="entry name" value="BRANCHED-CHAIN AMINO ACID TRANSPORT SYSTEM 2 CARRIER PROTEIN"/>
    <property type="match status" value="1"/>
</dbReference>
<dbReference type="GO" id="GO:0005304">
    <property type="term" value="F:L-valine transmembrane transporter activity"/>
    <property type="evidence" value="ECO:0007669"/>
    <property type="project" value="TreeGrafter"/>
</dbReference>
<keyword evidence="7 9" id="KW-1133">Transmembrane helix</keyword>
<feature type="transmembrane region" description="Helical" evidence="9">
    <location>
        <begin position="369"/>
        <end position="393"/>
    </location>
</feature>
<feature type="transmembrane region" description="Helical" evidence="9">
    <location>
        <begin position="413"/>
        <end position="432"/>
    </location>
</feature>
<dbReference type="GO" id="GO:0015190">
    <property type="term" value="F:L-leucine transmembrane transporter activity"/>
    <property type="evidence" value="ECO:0007669"/>
    <property type="project" value="TreeGrafter"/>
</dbReference>
<sequence length="444" mass="47159">MFTFFSMFFGAGNLIFPPFVGAQAGASTPLATVGFIVSAVGLPILGVIAVSMAGGFEQLAKRVSKRFSIVLGTIIILTIGPFFAIPRTATTSFETAIIPFAGDTPRWVLQLAYSLVFFTFSFLVAQHPEGLSKTIGRFMGPILIVLIAVLFVSAVVMKHPALPAPSGNYAHGLISRGFLDGYQTMDLLAALYFGIVISANLRIMGVTDESRNRQETAKAGLGAGILLVVIYASLAFVGAVSSSLAPIDAGRDTGAAVLTNLTTSAFGPLGTLFLGLIFVIACFNVCTGLISTCGSYFQNQFPVVAGHRITYRAWSIIFTVFSFVVSNAGLAVIIKVSIPVLSALYPISIVLVALSLLHRVFSSKFPRMYFWTVLCVGVVSICECVNSLVMTFGGMLPWLNAALKTLPFASAQLSWLLPAALGLIIGIADSLIRRQSHTDTVAEV</sequence>
<feature type="transmembrane region" description="Helical" evidence="9">
    <location>
        <begin position="340"/>
        <end position="357"/>
    </location>
</feature>
<dbReference type="GO" id="GO:0005886">
    <property type="term" value="C:plasma membrane"/>
    <property type="evidence" value="ECO:0007669"/>
    <property type="project" value="UniProtKB-SubCell"/>
</dbReference>
<evidence type="ECO:0000256" key="2">
    <source>
        <dbReference type="ARBA" id="ARBA00008540"/>
    </source>
</evidence>
<keyword evidence="3" id="KW-0813">Transport</keyword>
<dbReference type="PANTHER" id="PTHR30588:SF0">
    <property type="entry name" value="BRANCHED-CHAIN AMINO ACID PERMEASE BRNQ"/>
    <property type="match status" value="1"/>
</dbReference>
<feature type="transmembrane region" description="Helical" evidence="9">
    <location>
        <begin position="107"/>
        <end position="126"/>
    </location>
</feature>
<comment type="caution">
    <text evidence="10">The sequence shown here is derived from an EMBL/GenBank/DDBJ whole genome shotgun (WGS) entry which is preliminary data.</text>
</comment>
<comment type="similarity">
    <text evidence="2">Belongs to the branched chain amino acid transporter family.</text>
</comment>
<proteinExistence type="inferred from homology"/>
<evidence type="ECO:0000256" key="6">
    <source>
        <dbReference type="ARBA" id="ARBA00022970"/>
    </source>
</evidence>
<evidence type="ECO:0000256" key="7">
    <source>
        <dbReference type="ARBA" id="ARBA00022989"/>
    </source>
</evidence>
<dbReference type="GO" id="GO:0015820">
    <property type="term" value="P:L-leucine transport"/>
    <property type="evidence" value="ECO:0007669"/>
    <property type="project" value="TreeGrafter"/>
</dbReference>
<keyword evidence="11" id="KW-1185">Reference proteome</keyword>
<comment type="subcellular location">
    <subcellularLocation>
        <location evidence="1">Cell membrane</location>
        <topology evidence="1">Multi-pass membrane protein</topology>
    </subcellularLocation>
</comment>
<feature type="transmembrane region" description="Helical" evidence="9">
    <location>
        <begin position="187"/>
        <end position="207"/>
    </location>
</feature>
<organism evidence="10 11">
    <name type="scientific">Bifidobacterium tsurumiense</name>
    <dbReference type="NCBI Taxonomy" id="356829"/>
    <lineage>
        <taxon>Bacteria</taxon>
        <taxon>Bacillati</taxon>
        <taxon>Actinomycetota</taxon>
        <taxon>Actinomycetes</taxon>
        <taxon>Bifidobacteriales</taxon>
        <taxon>Bifidobacteriaceae</taxon>
        <taxon>Bifidobacterium</taxon>
    </lineage>
</organism>
<feature type="transmembrane region" description="Helical" evidence="9">
    <location>
        <begin position="32"/>
        <end position="55"/>
    </location>
</feature>
<name>A0A087EI46_9BIFI</name>
<feature type="transmembrane region" description="Helical" evidence="9">
    <location>
        <begin position="311"/>
        <end position="334"/>
    </location>
</feature>
<dbReference type="AlphaFoldDB" id="A0A087EI46"/>
<dbReference type="Pfam" id="PF05525">
    <property type="entry name" value="Branch_AA_trans"/>
    <property type="match status" value="1"/>
</dbReference>
<evidence type="ECO:0000256" key="9">
    <source>
        <dbReference type="SAM" id="Phobius"/>
    </source>
</evidence>